<evidence type="ECO:0000313" key="7">
    <source>
        <dbReference type="Proteomes" id="UP000292424"/>
    </source>
</evidence>
<feature type="signal peptide" evidence="5">
    <location>
        <begin position="1"/>
        <end position="23"/>
    </location>
</feature>
<accession>A0A5P2G5B0</accession>
<dbReference type="AlphaFoldDB" id="A0A5P2G5B0"/>
<dbReference type="OrthoDB" id="1264254at2"/>
<name>A0A5P2G5B0_9BACT</name>
<sequence length="579" mass="65341">MSYKKAFWVVLPSLLLCMSQADAQRKGKTKAKPKTEKKASTSKKATTKPKEDLLPDNSQDRTVNITSAFTPTLRESSKINLNGTPTLPSQATPGLNYNVPAQNLFFPYAPGALRPLSLNEKYENPWKKDGFIKLGYGNYNTPYGEAGLSFGDGINSSFAIHAKHVSSKGPIIDQKYAQTNVDLNGVLNVGSNNELSGKLYYDNNRNRAYGIREDDRALYNSDSSKLFYNNYGIKLKLRNKAENDAGIDYSPSLAINHFSNNWNSNESSLYVDAPISKQIGDNFAINLGFTADITQFNRKDSAKINNNIYYVRPALSYKTDNVYIKAGFTPSWNNGNYKFLPDIQAEAKIKDERFVVQAGFTGYYEKNTYQSLVAFNPWINTPNELQNNRAREFYGGLKGSIGSHLTYNAKLSYITYYNHALFANDSLLGNRFNVMYEPKMNDLRIHAELGYKVAETFSVLAGMSINQYSNLDSSAKAFGLLPLELNGSMRWKVYKNIWVKSDVNFWNGTWGLDANQEPIKMKAVADWDAGLEMGLTNHWSVWLQVNNILNNKYQRWNQYQSLGTNVMGGIIYNFDLSKK</sequence>
<protein>
    <submittedName>
        <fullName evidence="6">TonB-dependent receptor</fullName>
    </submittedName>
</protein>
<dbReference type="KEGG" id="arac:E0W69_014785"/>
<dbReference type="Gene3D" id="2.40.170.20">
    <property type="entry name" value="TonB-dependent receptor, beta-barrel domain"/>
    <property type="match status" value="1"/>
</dbReference>
<evidence type="ECO:0000256" key="4">
    <source>
        <dbReference type="SAM" id="MobiDB-lite"/>
    </source>
</evidence>
<keyword evidence="3" id="KW-0998">Cell outer membrane</keyword>
<keyword evidence="5" id="KW-0732">Signal</keyword>
<dbReference type="InterPro" id="IPR036942">
    <property type="entry name" value="Beta-barrel_TonB_sf"/>
</dbReference>
<gene>
    <name evidence="6" type="ORF">E0W69_014785</name>
</gene>
<evidence type="ECO:0000256" key="3">
    <source>
        <dbReference type="ARBA" id="ARBA00023237"/>
    </source>
</evidence>
<dbReference type="GO" id="GO:0009279">
    <property type="term" value="C:cell outer membrane"/>
    <property type="evidence" value="ECO:0007669"/>
    <property type="project" value="UniProtKB-SubCell"/>
</dbReference>
<organism evidence="6 7">
    <name type="scientific">Rhizosphaericola mali</name>
    <dbReference type="NCBI Taxonomy" id="2545455"/>
    <lineage>
        <taxon>Bacteria</taxon>
        <taxon>Pseudomonadati</taxon>
        <taxon>Bacteroidota</taxon>
        <taxon>Chitinophagia</taxon>
        <taxon>Chitinophagales</taxon>
        <taxon>Chitinophagaceae</taxon>
        <taxon>Rhizosphaericola</taxon>
    </lineage>
</organism>
<evidence type="ECO:0000313" key="6">
    <source>
        <dbReference type="EMBL" id="QES89868.1"/>
    </source>
</evidence>
<feature type="region of interest" description="Disordered" evidence="4">
    <location>
        <begin position="23"/>
        <end position="61"/>
    </location>
</feature>
<evidence type="ECO:0000256" key="2">
    <source>
        <dbReference type="ARBA" id="ARBA00023136"/>
    </source>
</evidence>
<dbReference type="Proteomes" id="UP000292424">
    <property type="component" value="Chromosome"/>
</dbReference>
<feature type="chain" id="PRO_5024443515" evidence="5">
    <location>
        <begin position="24"/>
        <end position="579"/>
    </location>
</feature>
<dbReference type="SUPFAM" id="SSF56935">
    <property type="entry name" value="Porins"/>
    <property type="match status" value="1"/>
</dbReference>
<keyword evidence="6" id="KW-0675">Receptor</keyword>
<evidence type="ECO:0000256" key="5">
    <source>
        <dbReference type="SAM" id="SignalP"/>
    </source>
</evidence>
<dbReference type="RefSeq" id="WP_131330826.1">
    <property type="nucleotide sequence ID" value="NZ_CP044016.1"/>
</dbReference>
<keyword evidence="2" id="KW-0472">Membrane</keyword>
<reference evidence="6 7" key="1">
    <citation type="submission" date="2019-09" db="EMBL/GenBank/DDBJ databases">
        <title>Complete genome sequence of Arachidicoccus sp. B3-10 isolated from apple orchard soil.</title>
        <authorList>
            <person name="Kim H.S."/>
            <person name="Han K.-I."/>
            <person name="Suh M.K."/>
            <person name="Lee K.C."/>
            <person name="Eom M.K."/>
            <person name="Kim J.-S."/>
            <person name="Kang S.W."/>
            <person name="Sin Y."/>
            <person name="Lee J.-S."/>
        </authorList>
    </citation>
    <scope>NUCLEOTIDE SEQUENCE [LARGE SCALE GENOMIC DNA]</scope>
    <source>
        <strain evidence="6 7">B3-10</strain>
    </source>
</reference>
<dbReference type="EMBL" id="CP044016">
    <property type="protein sequence ID" value="QES89868.1"/>
    <property type="molecule type" value="Genomic_DNA"/>
</dbReference>
<comment type="subcellular location">
    <subcellularLocation>
        <location evidence="1">Cell outer membrane</location>
    </subcellularLocation>
</comment>
<proteinExistence type="predicted"/>
<evidence type="ECO:0000256" key="1">
    <source>
        <dbReference type="ARBA" id="ARBA00004442"/>
    </source>
</evidence>
<keyword evidence="7" id="KW-1185">Reference proteome</keyword>